<evidence type="ECO:0000313" key="1">
    <source>
        <dbReference type="EMBL" id="BAL96367.1"/>
    </source>
</evidence>
<reference evidence="1 2" key="1">
    <citation type="journal article" date="2012" name="J. Bacteriol.">
        <title>Complete genome sequence of phototrophic betaproteobacterium Rubrivivax gelatinosus IL144.</title>
        <authorList>
            <person name="Nagashima S."/>
            <person name="Kamimura A."/>
            <person name="Shimizu T."/>
            <person name="Nakamura-isaki S."/>
            <person name="Aono E."/>
            <person name="Sakamoto K."/>
            <person name="Ichikawa N."/>
            <person name="Nakazawa H."/>
            <person name="Sekine M."/>
            <person name="Yamazaki S."/>
            <person name="Fujita N."/>
            <person name="Shimada K."/>
            <person name="Hanada S."/>
            <person name="Nagashima K.V.P."/>
        </authorList>
    </citation>
    <scope>NUCLEOTIDE SEQUENCE [LARGE SCALE GENOMIC DNA]</scope>
    <source>
        <strain evidence="2">NBRC 100245 / IL144</strain>
    </source>
</reference>
<dbReference type="PATRIC" id="fig|983917.3.peg.2950"/>
<dbReference type="Proteomes" id="UP000007883">
    <property type="component" value="Chromosome"/>
</dbReference>
<sequence length="64" mass="6712">MTPDIPPPAPDETIDVHDDAALQRWAEHFGVTPSQIEEAVQAAGPQVRDVQSHLLDQGASAGAG</sequence>
<protein>
    <recommendedName>
        <fullName evidence="3">DUF3606 domain-containing protein</fullName>
    </recommendedName>
</protein>
<gene>
    <name evidence="1" type="ordered locus">RGE_30280</name>
</gene>
<keyword evidence="2" id="KW-1185">Reference proteome</keyword>
<dbReference type="EMBL" id="AP012320">
    <property type="protein sequence ID" value="BAL96367.1"/>
    <property type="molecule type" value="Genomic_DNA"/>
</dbReference>
<evidence type="ECO:0000313" key="2">
    <source>
        <dbReference type="Proteomes" id="UP000007883"/>
    </source>
</evidence>
<proteinExistence type="predicted"/>
<dbReference type="HOGENOM" id="CLU_2865071_0_0_4"/>
<dbReference type="InterPro" id="IPR022037">
    <property type="entry name" value="DUF3606"/>
</dbReference>
<dbReference type="KEGG" id="rge:RGE_30280"/>
<dbReference type="Pfam" id="PF12244">
    <property type="entry name" value="DUF3606"/>
    <property type="match status" value="1"/>
</dbReference>
<dbReference type="AlphaFoldDB" id="I0HTN0"/>
<dbReference type="RefSeq" id="WP_014429228.1">
    <property type="nucleotide sequence ID" value="NC_017075.1"/>
</dbReference>
<name>I0HTN0_RUBGI</name>
<organism evidence="1 2">
    <name type="scientific">Rubrivivax gelatinosus (strain NBRC 100245 / IL144)</name>
    <dbReference type="NCBI Taxonomy" id="983917"/>
    <lineage>
        <taxon>Bacteria</taxon>
        <taxon>Pseudomonadati</taxon>
        <taxon>Pseudomonadota</taxon>
        <taxon>Betaproteobacteria</taxon>
        <taxon>Burkholderiales</taxon>
        <taxon>Sphaerotilaceae</taxon>
        <taxon>Rubrivivax</taxon>
    </lineage>
</organism>
<evidence type="ECO:0008006" key="3">
    <source>
        <dbReference type="Google" id="ProtNLM"/>
    </source>
</evidence>
<accession>I0HTN0</accession>